<sequence length="321" mass="35961">MASLFNAASKANTAAKGKRKAADQDENLVTEAQPPRRNKQRVLVLPSRGVTSRMRHLINDLESLMPHSKKDSKLDSKSNLHLLNELAELHNCNNTLYFEARKHEDLYLWASKTPNGPSAKFHVQNIHTMDELKMTGNCLKGSRPILSFDKAFDEKPYLSLLKEMFTQMFGVPRGARRSKPFVDHVISFSVVDNKIWFRNFQIIENDPGATALAKVATDEDGEAGGKAKSSKAKAGAAKQPTLTEIGPRMVLSPIRIFEGSFGGATVFENPEYISPNAIRHQLRAKKGERYADRVNQTEALKAKRIKFQPQEGELSRKKVFS</sequence>
<dbReference type="EMBL" id="KZ819799">
    <property type="protein sequence ID" value="PWN52056.1"/>
    <property type="molecule type" value="Genomic_DNA"/>
</dbReference>
<accession>A0ACD0P211</accession>
<organism evidence="1 2">
    <name type="scientific">Violaceomyces palustris</name>
    <dbReference type="NCBI Taxonomy" id="1673888"/>
    <lineage>
        <taxon>Eukaryota</taxon>
        <taxon>Fungi</taxon>
        <taxon>Dikarya</taxon>
        <taxon>Basidiomycota</taxon>
        <taxon>Ustilaginomycotina</taxon>
        <taxon>Ustilaginomycetes</taxon>
        <taxon>Violaceomycetales</taxon>
        <taxon>Violaceomycetaceae</taxon>
        <taxon>Violaceomyces</taxon>
    </lineage>
</organism>
<name>A0ACD0P211_9BASI</name>
<gene>
    <name evidence="1" type="ORF">IE53DRAFT_385528</name>
</gene>
<proteinExistence type="predicted"/>
<keyword evidence="2" id="KW-1185">Reference proteome</keyword>
<evidence type="ECO:0000313" key="2">
    <source>
        <dbReference type="Proteomes" id="UP000245626"/>
    </source>
</evidence>
<evidence type="ECO:0000313" key="1">
    <source>
        <dbReference type="EMBL" id="PWN52056.1"/>
    </source>
</evidence>
<dbReference type="Proteomes" id="UP000245626">
    <property type="component" value="Unassembled WGS sequence"/>
</dbReference>
<reference evidence="1 2" key="1">
    <citation type="journal article" date="2018" name="Mol. Biol. Evol.">
        <title>Broad Genomic Sampling Reveals a Smut Pathogenic Ancestry of the Fungal Clade Ustilaginomycotina.</title>
        <authorList>
            <person name="Kijpornyongpan T."/>
            <person name="Mondo S.J."/>
            <person name="Barry K."/>
            <person name="Sandor L."/>
            <person name="Lee J."/>
            <person name="Lipzen A."/>
            <person name="Pangilinan J."/>
            <person name="LaButti K."/>
            <person name="Hainaut M."/>
            <person name="Henrissat B."/>
            <person name="Grigoriev I.V."/>
            <person name="Spatafora J.W."/>
            <person name="Aime M.C."/>
        </authorList>
    </citation>
    <scope>NUCLEOTIDE SEQUENCE [LARGE SCALE GENOMIC DNA]</scope>
    <source>
        <strain evidence="1 2">SA 807</strain>
    </source>
</reference>
<protein>
    <submittedName>
        <fullName evidence="1">Brix-domain-containing protein</fullName>
    </submittedName>
</protein>